<dbReference type="Proteomes" id="UP001312865">
    <property type="component" value="Unassembled WGS sequence"/>
</dbReference>
<accession>A0ABU8HC61</accession>
<dbReference type="Gene3D" id="3.40.50.720">
    <property type="entry name" value="NAD(P)-binding Rossmann-like Domain"/>
    <property type="match status" value="1"/>
</dbReference>
<dbReference type="PANTHER" id="PTHR44013">
    <property type="entry name" value="ZINC-TYPE ALCOHOL DEHYDROGENASE-LIKE PROTEIN C16A3.02C"/>
    <property type="match status" value="1"/>
</dbReference>
<protein>
    <submittedName>
        <fullName evidence="2">NAD(P)-dependent alcohol dehydrogenase</fullName>
    </submittedName>
</protein>
<dbReference type="PANTHER" id="PTHR44013:SF1">
    <property type="entry name" value="ZINC-TYPE ALCOHOL DEHYDROGENASE-LIKE PROTEIN C16A3.02C"/>
    <property type="match status" value="1"/>
</dbReference>
<evidence type="ECO:0000313" key="2">
    <source>
        <dbReference type="EMBL" id="MEI5906832.1"/>
    </source>
</evidence>
<dbReference type="Gene3D" id="3.90.180.10">
    <property type="entry name" value="Medium-chain alcohol dehydrogenases, catalytic domain"/>
    <property type="match status" value="1"/>
</dbReference>
<dbReference type="InterPro" id="IPR036291">
    <property type="entry name" value="NAD(P)-bd_dom_sf"/>
</dbReference>
<keyword evidence="3" id="KW-1185">Reference proteome</keyword>
<dbReference type="EMBL" id="JBBAXC010000004">
    <property type="protein sequence ID" value="MEI5906832.1"/>
    <property type="molecule type" value="Genomic_DNA"/>
</dbReference>
<dbReference type="Pfam" id="PF00107">
    <property type="entry name" value="ADH_zinc_N"/>
    <property type="match status" value="1"/>
</dbReference>
<dbReference type="SMART" id="SM00829">
    <property type="entry name" value="PKS_ER"/>
    <property type="match status" value="1"/>
</dbReference>
<dbReference type="InterPro" id="IPR020843">
    <property type="entry name" value="ER"/>
</dbReference>
<dbReference type="Pfam" id="PF13602">
    <property type="entry name" value="ADH_zinc_N_2"/>
    <property type="match status" value="1"/>
</dbReference>
<evidence type="ECO:0000259" key="1">
    <source>
        <dbReference type="SMART" id="SM00829"/>
    </source>
</evidence>
<sequence length="312" mass="34988">MKENLMRGIVYEEYGAPEVLRIKQLKKPIPKESEVLIKVHASTVTRGDVRMRAFSVPVIQWPFARLYLGMFKPKRSILGMELAGEIEEIGEQVTKFKVGDKVFASTLEEDFGGYAEYKRMPEDGLLTLMPDHLPFGEAAASVGAGMTVIRCLEKADIQQGQEVLIYGASGAVGSTAVQIAKNHYGAKITAVCSTKNQELAKELGAEYVIDYTKQDLTQLNKKYDVLFDAVAKLPKSKAKKVIRKTGVYLNVHKDTGSRKTKIEELLKLRKLIAEGKYKPYIDRVYPMEEIVQAHRYVDLGHKKGNVVIEMMT</sequence>
<evidence type="ECO:0000313" key="3">
    <source>
        <dbReference type="Proteomes" id="UP001312865"/>
    </source>
</evidence>
<dbReference type="InterPro" id="IPR013149">
    <property type="entry name" value="ADH-like_C"/>
</dbReference>
<proteinExistence type="predicted"/>
<dbReference type="Pfam" id="PF08240">
    <property type="entry name" value="ADH_N"/>
    <property type="match status" value="1"/>
</dbReference>
<dbReference type="SUPFAM" id="SSF51735">
    <property type="entry name" value="NAD(P)-binding Rossmann-fold domains"/>
    <property type="match status" value="1"/>
</dbReference>
<feature type="domain" description="Enoyl reductase (ER)" evidence="1">
    <location>
        <begin position="15"/>
        <end position="308"/>
    </location>
</feature>
<organism evidence="2 3">
    <name type="scientific">Bacillus spongiae</name>
    <dbReference type="NCBI Taxonomy" id="2683610"/>
    <lineage>
        <taxon>Bacteria</taxon>
        <taxon>Bacillati</taxon>
        <taxon>Bacillota</taxon>
        <taxon>Bacilli</taxon>
        <taxon>Bacillales</taxon>
        <taxon>Bacillaceae</taxon>
        <taxon>Bacillus</taxon>
    </lineage>
</organism>
<dbReference type="InterPro" id="IPR011032">
    <property type="entry name" value="GroES-like_sf"/>
</dbReference>
<comment type="caution">
    <text evidence="2">The sequence shown here is derived from an EMBL/GenBank/DDBJ whole genome shotgun (WGS) entry which is preliminary data.</text>
</comment>
<dbReference type="InterPro" id="IPR013154">
    <property type="entry name" value="ADH-like_N"/>
</dbReference>
<dbReference type="InterPro" id="IPR052733">
    <property type="entry name" value="Chloroplast_QOR"/>
</dbReference>
<gene>
    <name evidence="2" type="ORF">WAK64_07135</name>
</gene>
<reference evidence="2 3" key="1">
    <citation type="journal article" date="2018" name="J. Microbiol.">
        <title>Bacillus spongiae sp. nov., isolated from sponge of Jeju Island.</title>
        <authorList>
            <person name="Lee G.E."/>
            <person name="Im W.T."/>
            <person name="Park J.S."/>
        </authorList>
    </citation>
    <scope>NUCLEOTIDE SEQUENCE [LARGE SCALE GENOMIC DNA]</scope>
    <source>
        <strain evidence="2 3">135PIL107-10</strain>
    </source>
</reference>
<name>A0ABU8HC61_9BACI</name>
<dbReference type="SUPFAM" id="SSF50129">
    <property type="entry name" value="GroES-like"/>
    <property type="match status" value="1"/>
</dbReference>
<dbReference type="CDD" id="cd08267">
    <property type="entry name" value="MDR1"/>
    <property type="match status" value="1"/>
</dbReference>